<evidence type="ECO:0000313" key="2">
    <source>
        <dbReference type="EMBL" id="NEN79114.1"/>
    </source>
</evidence>
<dbReference type="InterPro" id="IPR002645">
    <property type="entry name" value="STAS_dom"/>
</dbReference>
<dbReference type="Proteomes" id="UP000468687">
    <property type="component" value="Unassembled WGS sequence"/>
</dbReference>
<gene>
    <name evidence="2" type="ORF">G3T38_12575</name>
</gene>
<organism evidence="2 3">
    <name type="scientific">Nocardioides zeae</name>
    <dbReference type="NCBI Taxonomy" id="1457234"/>
    <lineage>
        <taxon>Bacteria</taxon>
        <taxon>Bacillati</taxon>
        <taxon>Actinomycetota</taxon>
        <taxon>Actinomycetes</taxon>
        <taxon>Propionibacteriales</taxon>
        <taxon>Nocardioidaceae</taxon>
        <taxon>Nocardioides</taxon>
    </lineage>
</organism>
<dbReference type="InterPro" id="IPR058548">
    <property type="entry name" value="MlaB-like_STAS"/>
</dbReference>
<dbReference type="AlphaFoldDB" id="A0A6P0HLI2"/>
<evidence type="ECO:0000313" key="3">
    <source>
        <dbReference type="Proteomes" id="UP000468687"/>
    </source>
</evidence>
<dbReference type="RefSeq" id="WP_163772659.1">
    <property type="nucleotide sequence ID" value="NZ_JAAGXA010000008.1"/>
</dbReference>
<comment type="caution">
    <text evidence="2">The sequence shown here is derived from an EMBL/GenBank/DDBJ whole genome shotgun (WGS) entry which is preliminary data.</text>
</comment>
<dbReference type="Pfam" id="PF13466">
    <property type="entry name" value="STAS_2"/>
    <property type="match status" value="1"/>
</dbReference>
<dbReference type="InterPro" id="IPR036513">
    <property type="entry name" value="STAS_dom_sf"/>
</dbReference>
<feature type="domain" description="STAS" evidence="1">
    <location>
        <begin position="34"/>
        <end position="105"/>
    </location>
</feature>
<dbReference type="EMBL" id="JAAGXA010000008">
    <property type="protein sequence ID" value="NEN79114.1"/>
    <property type="molecule type" value="Genomic_DNA"/>
</dbReference>
<dbReference type="SUPFAM" id="SSF52091">
    <property type="entry name" value="SpoIIaa-like"/>
    <property type="match status" value="1"/>
</dbReference>
<keyword evidence="3" id="KW-1185">Reference proteome</keyword>
<dbReference type="Gene3D" id="3.30.750.24">
    <property type="entry name" value="STAS domain"/>
    <property type="match status" value="1"/>
</dbReference>
<sequence length="127" mass="13211">MTAEEEREADLLDLTTDAGRGEVTVSGGVFTDLDARRLEHELIDAAGTQPGGVLVVDLSGVTFLPSRAIRSLVMAQRAASARGTTLRLLAAEGSLSRRMLRAVGFAVEDPGAADESSGDGTPPWTAS</sequence>
<name>A0A6P0HLI2_9ACTN</name>
<dbReference type="PROSITE" id="PS50801">
    <property type="entry name" value="STAS"/>
    <property type="match status" value="1"/>
</dbReference>
<evidence type="ECO:0000259" key="1">
    <source>
        <dbReference type="PROSITE" id="PS50801"/>
    </source>
</evidence>
<dbReference type="CDD" id="cd07043">
    <property type="entry name" value="STAS_anti-anti-sigma_factors"/>
    <property type="match status" value="1"/>
</dbReference>
<protein>
    <submittedName>
        <fullName evidence="2">STAS domain-containing protein</fullName>
    </submittedName>
</protein>
<reference evidence="2 3" key="1">
    <citation type="journal article" date="2014" name="Int. J. Syst. Evol. Microbiol.">
        <title>Nocardioides zeae sp. nov., isolated from the stem of Zea mays.</title>
        <authorList>
            <person name="Glaeser S.P."/>
            <person name="McInroy J.A."/>
            <person name="Busse H.J."/>
            <person name="Kampfer P."/>
        </authorList>
    </citation>
    <scope>NUCLEOTIDE SEQUENCE [LARGE SCALE GENOMIC DNA]</scope>
    <source>
        <strain evidence="2 3">JCM 30728</strain>
    </source>
</reference>
<accession>A0A6P0HLI2</accession>
<proteinExistence type="predicted"/>